<keyword evidence="6" id="KW-1185">Reference proteome</keyword>
<reference evidence="6" key="1">
    <citation type="journal article" date="2019" name="Int. J. Syst. Evol. Microbiol.">
        <title>The Global Catalogue of Microorganisms (GCM) 10K type strain sequencing project: providing services to taxonomists for standard genome sequencing and annotation.</title>
        <authorList>
            <consortium name="The Broad Institute Genomics Platform"/>
            <consortium name="The Broad Institute Genome Sequencing Center for Infectious Disease"/>
            <person name="Wu L."/>
            <person name="Ma J."/>
        </authorList>
    </citation>
    <scope>NUCLEOTIDE SEQUENCE [LARGE SCALE GENOMIC DNA]</scope>
    <source>
        <strain evidence="6">JCM 13518</strain>
    </source>
</reference>
<feature type="transmembrane region" description="Helical" evidence="3">
    <location>
        <begin position="330"/>
        <end position="350"/>
    </location>
</feature>
<evidence type="ECO:0000259" key="4">
    <source>
        <dbReference type="PROSITE" id="PS50011"/>
    </source>
</evidence>
<comment type="caution">
    <text evidence="5">The sequence shown here is derived from an EMBL/GenBank/DDBJ whole genome shotgun (WGS) entry which is preliminary data.</text>
</comment>
<evidence type="ECO:0000256" key="2">
    <source>
        <dbReference type="SAM" id="MobiDB-lite"/>
    </source>
</evidence>
<dbReference type="Gene3D" id="1.10.510.10">
    <property type="entry name" value="Transferase(Phosphotransferase) domain 1"/>
    <property type="match status" value="1"/>
</dbReference>
<keyword evidence="3" id="KW-0472">Membrane</keyword>
<dbReference type="PROSITE" id="PS50011">
    <property type="entry name" value="PROTEIN_KINASE_DOM"/>
    <property type="match status" value="1"/>
</dbReference>
<accession>A0ABP4W2L0</accession>
<evidence type="ECO:0000256" key="3">
    <source>
        <dbReference type="SAM" id="Phobius"/>
    </source>
</evidence>
<proteinExistence type="predicted"/>
<evidence type="ECO:0000313" key="5">
    <source>
        <dbReference type="EMBL" id="GAA1745807.1"/>
    </source>
</evidence>
<dbReference type="EMBL" id="BAAAME010000004">
    <property type="protein sequence ID" value="GAA1745807.1"/>
    <property type="molecule type" value="Genomic_DNA"/>
</dbReference>
<dbReference type="Gene3D" id="2.60.120.260">
    <property type="entry name" value="Galactose-binding domain-like"/>
    <property type="match status" value="1"/>
</dbReference>
<protein>
    <recommendedName>
        <fullName evidence="4">Protein kinase domain-containing protein</fullName>
    </recommendedName>
</protein>
<dbReference type="Proteomes" id="UP001501057">
    <property type="component" value="Unassembled WGS sequence"/>
</dbReference>
<dbReference type="InterPro" id="IPR008979">
    <property type="entry name" value="Galactose-bd-like_sf"/>
</dbReference>
<sequence>MAGRRTLVSGDVIAERYHLQDLVHERLGSTTWRAHDAVLSRNVGLELLPSSDPRAQRFLDAARGSTVVSDPRFLRVLDLITDDHGHHMIVREWARAFPLDAVLGQAPLPSWRAAAIVIEVAEALANAHERGQHHRRLTPHQVLLKESGAVRVVGLGVATALAPVGGAEQQPDTAQLERLDVQSLGKLLYACLVARWPGGHVDGLRAAPTEHGRVLRPRQVRAGVDREIDAICDRILGNPPVHGRRPITTATDVAHELRGVLTRLDPHDTAGGTTTSPDLVRYDPVVEPLGPPPGLEPPRPRPKAYAPKPPTTLERRKAQARNLTKGERGLVLLGAVGVLLILLVIAFMAGRQGPIPDPAPPTASATGDVGVLAIDRAIDFDPQGDGSENADTVAQTIDGDPETTWTTQAYRNRADLGGLKDGVGIILDLGATRQVDSVRLNLVGAPTSLQILTSAPGADAPPRSLDGLTSVASVQDGGTDVTVSLPAGTSTRYVVVWLTSLPQSAAGEFRGEIAEVRVDGRS</sequence>
<dbReference type="InterPro" id="IPR000719">
    <property type="entry name" value="Prot_kinase_dom"/>
</dbReference>
<organism evidence="5 6">
    <name type="scientific">Aeromicrobium alkaliterrae</name>
    <dbReference type="NCBI Taxonomy" id="302168"/>
    <lineage>
        <taxon>Bacteria</taxon>
        <taxon>Bacillati</taxon>
        <taxon>Actinomycetota</taxon>
        <taxon>Actinomycetes</taxon>
        <taxon>Propionibacteriales</taxon>
        <taxon>Nocardioidaceae</taxon>
        <taxon>Aeromicrobium</taxon>
    </lineage>
</organism>
<keyword evidence="1" id="KW-0675">Receptor</keyword>
<dbReference type="SUPFAM" id="SSF49785">
    <property type="entry name" value="Galactose-binding domain-like"/>
    <property type="match status" value="1"/>
</dbReference>
<evidence type="ECO:0000313" key="6">
    <source>
        <dbReference type="Proteomes" id="UP001501057"/>
    </source>
</evidence>
<dbReference type="SUPFAM" id="SSF56112">
    <property type="entry name" value="Protein kinase-like (PK-like)"/>
    <property type="match status" value="1"/>
</dbReference>
<evidence type="ECO:0000256" key="1">
    <source>
        <dbReference type="ARBA" id="ARBA00023170"/>
    </source>
</evidence>
<name>A0ABP4W2L0_9ACTN</name>
<dbReference type="RefSeq" id="WP_344202558.1">
    <property type="nucleotide sequence ID" value="NZ_BAAAME010000004.1"/>
</dbReference>
<dbReference type="CDD" id="cd13973">
    <property type="entry name" value="PK_MviN-like"/>
    <property type="match status" value="1"/>
</dbReference>
<feature type="domain" description="Protein kinase" evidence="4">
    <location>
        <begin position="17"/>
        <end position="286"/>
    </location>
</feature>
<dbReference type="InterPro" id="IPR011009">
    <property type="entry name" value="Kinase-like_dom_sf"/>
</dbReference>
<keyword evidence="3" id="KW-1133">Transmembrane helix</keyword>
<gene>
    <name evidence="5" type="ORF">GCM10009710_27320</name>
</gene>
<keyword evidence="3" id="KW-0812">Transmembrane</keyword>
<feature type="region of interest" description="Disordered" evidence="2">
    <location>
        <begin position="264"/>
        <end position="315"/>
    </location>
</feature>